<evidence type="ECO:0000256" key="2">
    <source>
        <dbReference type="ARBA" id="ARBA00022450"/>
    </source>
</evidence>
<dbReference type="Pfam" id="PF00668">
    <property type="entry name" value="Condensation"/>
    <property type="match status" value="2"/>
</dbReference>
<accession>A0ABN0UF04</accession>
<dbReference type="InterPro" id="IPR023213">
    <property type="entry name" value="CAT-like_dom_sf"/>
</dbReference>
<dbReference type="InterPro" id="IPR010071">
    <property type="entry name" value="AA_adenyl_dom"/>
</dbReference>
<dbReference type="CDD" id="cd19531">
    <property type="entry name" value="LCL_NRPS-like"/>
    <property type="match status" value="2"/>
</dbReference>
<keyword evidence="2" id="KW-0596">Phosphopantetheine</keyword>
<evidence type="ECO:0000259" key="5">
    <source>
        <dbReference type="PROSITE" id="PS50075"/>
    </source>
</evidence>
<feature type="domain" description="Carrier" evidence="5">
    <location>
        <begin position="1948"/>
        <end position="2023"/>
    </location>
</feature>
<dbReference type="NCBIfam" id="NF003417">
    <property type="entry name" value="PRK04813.1"/>
    <property type="match status" value="2"/>
</dbReference>
<proteinExistence type="predicted"/>
<feature type="domain" description="Carrier" evidence="5">
    <location>
        <begin position="942"/>
        <end position="1016"/>
    </location>
</feature>
<feature type="region of interest" description="Disordered" evidence="4">
    <location>
        <begin position="102"/>
        <end position="164"/>
    </location>
</feature>
<dbReference type="Pfam" id="PF13193">
    <property type="entry name" value="AMP-binding_C"/>
    <property type="match status" value="2"/>
</dbReference>
<protein>
    <recommendedName>
        <fullName evidence="5">Carrier domain-containing protein</fullName>
    </recommendedName>
</protein>
<dbReference type="PRINTS" id="PR00154">
    <property type="entry name" value="AMPBINDING"/>
</dbReference>
<dbReference type="CDD" id="cd17646">
    <property type="entry name" value="A_NRPS_AB3403-like"/>
    <property type="match status" value="2"/>
</dbReference>
<dbReference type="PROSITE" id="PS00012">
    <property type="entry name" value="PHOSPHOPANTETHEINE"/>
    <property type="match status" value="2"/>
</dbReference>
<dbReference type="SUPFAM" id="SSF52777">
    <property type="entry name" value="CoA-dependent acyltransferases"/>
    <property type="match status" value="5"/>
</dbReference>
<dbReference type="InterPro" id="IPR020845">
    <property type="entry name" value="AMP-binding_CS"/>
</dbReference>
<dbReference type="InterPro" id="IPR006162">
    <property type="entry name" value="Ppantetheine_attach_site"/>
</dbReference>
<dbReference type="Pfam" id="PF00501">
    <property type="entry name" value="AMP-binding"/>
    <property type="match status" value="2"/>
</dbReference>
<sequence length="2448" mass="262192">MTVDLTIELRLTLNGDPDVPALTRAWAALRARHPALAGPLGAHRDVAEFEDAVRAGPGCHLLRAPGRREFALTAGCDAASVPAVLAELSALYARELGHPSEGLPAPAQVVPDDRPPHDVEPLPGPEPAGLEQPGSEPAGLELAESEPAGLELPESELPGLEPAGLELPGLELFGRGEPGPRVVTRVDLGHPTRRHVSALARRHGVTREVVVVTAWALLLGELAEREEFVLGLVTDPRDPAAHRPAVGALREARPLRVDLTGRPSFAEALRRTTAAVATARSRRGDAPADVAVQYGEQPAAALRLAGLDPAAVPAGFWLADDLPGPHRVVLRLLDTPDGLLAGVAHHPDALDGPGARRWVSRLAALLAGAHDESPEPVVMPEDEHRRVVLAPNATAVDLGAPATVHDLVAEQARRTPDRTALVFAGSEVGYAELDARANRLAHELRERGVRRETPVAVCLERETGLVVALLAVLKAGGAFVPLDPQYPRHRLAHMLADSGAAVVLTQGRLRDRFAGDGPPVLVTDDDATRFAHHPSSAPPASSGPDDLAYVVYTSGSTGRPKGVMVEHRGIASYLRGMQHDFPLTPEDRVLQATSLSFDVSVYEIFWPLQVGAAVVLPAPGGHTDPYHLSELIQRHGVTCLHFVPSLMRLFVEEADPGAGAGLRRVFVSGEALDPSLVALVHERTSAELVNLYGATEVSVDSTYWTADRARPDRPVLVGRPMANATAYVLDQRLRPKPAGVVGEVFLGGASVTRGYHARPALTAERFVPDPFGPPGSRLYRTGDLGRVTPDGDLEFLGRRDHQFKLRGWRVEAGEIEAAITAHPGVNGAVVVTEGAHEHATLLAYVGADAGLDQAALREFLARRLPRPLVPARFIRLDRLPISPNGKVDRAALPKPDQVPAEPAPAAPPAHTTNGRPAPAHATDGRPALEHGWNGRPALERGSDGRSVLEVVLAVAAEVLGAPIGPDDSFFGSGGNSIQATRLAARLRAALHTDVPVRLAFEAPTPAAMAALLAPPSPEPVAEVSRAEQRIWLLSRLGGHPAEYAIPVALRLAGPLDVAKLKRAVDAVVRRHEGLRHVFPEADGAPTRVVLEPGSITVAEEANRSVREVLAEGVAALDPATGPLARFTLVDQGPHDHVLAIVLHHLIADGWSVDVLLRDIAAHYAGAPTATPGRYADYLALERAEEQDGTLGRALEHFVTALDGVPDEVSFPPDHPRPAQRTGRGDVVRHRIDAAPVTALAERLRTTPFAVLLAAVGVLLHRVGGHRDVVVGTAVARRPDAELDHLVGLCLNTLALRWPVQPHHTLGEVIRAVTDRLADGLQHDAASFDRVVDKLAPTRDSGRTPVFQVMALYEEPYETALALPGVTATDVTVHCGSAQADASFGFVPRDGGIDLTLQFSTDVFTRATATRWARRLATLLAGAAADTRVADLPLLPEDERQDLERWSGTTREAPTTTLHGLAHEIAQRHPDRPAIHFGQNSLTYGEFDARTAQLAHELRARGVRAETPVVVCLERSPEALIAVYGVLKAGGAYVPVETSNPDRRIAELIADSGAALVLTRRRLADRMAALGAEVVVVDEPLPRRPTTDPEPLTGPDHLAYVIYTSGSTGRPKGVMVQHGAVLNFLDALDRRFDLTPDDRLLHKSPLAFDVSVREVFWALTRGASVVVAEPGRHADPGYLVDLVERERVTVAHFVPSSLAVFLEGLPGPGRCPTLRHVLTSGETLPVATARAARRLLGARLRNMYGPTETTVEMTDHDVVDDTVDRLPIGRPFEGAVVRVLDADLRPVPPGSTGELCVGGLPVARGYLGRPALTADRFVPDPLGPAGARLYRTGDLARLLPDGQLDFLGRNDFQVKVRGHRIEPGEVEAVLGALPGVHGALVTAHDDRLIGYAVTDRDGEELRTALAERLPEHLVPSAVLTLDRFPLTGNGKLDRAALPTPTGRHTGDSRPLTATEAALAAIWRELLDVPEVRAEDHFFALGGHSLLAARVAARAGAALGVALPLPTVLRFPRLADLATAVDGTRADREPVRPRPDRRHRAPLSSAQRRLWIEENLRPGTATYTVPEAFRLRGELDETAFAAAVDDVLRRHDALRAHVESVEDGEPELVVAPGPRTALRVGDLPADRVRDALAAESARVFDPAGPLVATSLHRLAPDEWLFQFTAHHLVVDGWSLDVLWRDLAACYHDRREGRTPPPREGLTFTDYTWWEHETRDLDPHLAFWRGELAGLRPQPPADAHGPGAVLDFALGAALSDELRATAAGLGVSPFVLGLTAFALALGEDSPGAIGVEVANRASAATADLVGLFVNHVPVRVAPRGTGREAVAAVDEARRRVLPHEHVPFDLVVDLLGPGRAPTSVAFSHLDVRGHAPRLDGVTATRLTPPHNGTAKFDLLLEVLDTEHGLTGAFEYRPERFTAARVAQVRNHWEAALLTLLADPDLPVDARRPDFA</sequence>
<dbReference type="Gene3D" id="3.30.559.10">
    <property type="entry name" value="Chloramphenicol acetyltransferase-like domain"/>
    <property type="match status" value="2"/>
</dbReference>
<dbReference type="PANTHER" id="PTHR45527:SF1">
    <property type="entry name" value="FATTY ACID SYNTHASE"/>
    <property type="match status" value="1"/>
</dbReference>
<dbReference type="PROSITE" id="PS00455">
    <property type="entry name" value="AMP_BINDING"/>
    <property type="match status" value="2"/>
</dbReference>
<dbReference type="PROSITE" id="PS50075">
    <property type="entry name" value="CARRIER"/>
    <property type="match status" value="2"/>
</dbReference>
<evidence type="ECO:0000256" key="4">
    <source>
        <dbReference type="SAM" id="MobiDB-lite"/>
    </source>
</evidence>
<evidence type="ECO:0000313" key="6">
    <source>
        <dbReference type="EMBL" id="GAA0248403.1"/>
    </source>
</evidence>
<keyword evidence="7" id="KW-1185">Reference proteome</keyword>
<reference evidence="6 7" key="1">
    <citation type="journal article" date="2019" name="Int. J. Syst. Evol. Microbiol.">
        <title>The Global Catalogue of Microorganisms (GCM) 10K type strain sequencing project: providing services to taxonomists for standard genome sequencing and annotation.</title>
        <authorList>
            <consortium name="The Broad Institute Genomics Platform"/>
            <consortium name="The Broad Institute Genome Sequencing Center for Infectious Disease"/>
            <person name="Wu L."/>
            <person name="Ma J."/>
        </authorList>
    </citation>
    <scope>NUCLEOTIDE SEQUENCE [LARGE SCALE GENOMIC DNA]</scope>
    <source>
        <strain evidence="6 7">JCM 3380</strain>
    </source>
</reference>
<feature type="compositionally biased region" description="Low complexity" evidence="4">
    <location>
        <begin position="127"/>
        <end position="164"/>
    </location>
</feature>
<dbReference type="InterPro" id="IPR001242">
    <property type="entry name" value="Condensation_dom"/>
</dbReference>
<evidence type="ECO:0000313" key="7">
    <source>
        <dbReference type="Proteomes" id="UP001500416"/>
    </source>
</evidence>
<dbReference type="SUPFAM" id="SSF56801">
    <property type="entry name" value="Acetyl-CoA synthetase-like"/>
    <property type="match status" value="2"/>
</dbReference>
<dbReference type="PANTHER" id="PTHR45527">
    <property type="entry name" value="NONRIBOSOMAL PEPTIDE SYNTHETASE"/>
    <property type="match status" value="1"/>
</dbReference>
<dbReference type="EMBL" id="BAAABU010000016">
    <property type="protein sequence ID" value="GAA0248403.1"/>
    <property type="molecule type" value="Genomic_DNA"/>
</dbReference>
<evidence type="ECO:0000256" key="1">
    <source>
        <dbReference type="ARBA" id="ARBA00001957"/>
    </source>
</evidence>
<dbReference type="Gene3D" id="3.40.50.980">
    <property type="match status" value="4"/>
</dbReference>
<dbReference type="Gene3D" id="3.30.559.30">
    <property type="entry name" value="Nonribosomal peptide synthetase, condensation domain"/>
    <property type="match status" value="3"/>
</dbReference>
<comment type="caution">
    <text evidence="6">The sequence shown here is derived from an EMBL/GenBank/DDBJ whole genome shotgun (WGS) entry which is preliminary data.</text>
</comment>
<dbReference type="Gene3D" id="1.10.1200.10">
    <property type="entry name" value="ACP-like"/>
    <property type="match status" value="2"/>
</dbReference>
<evidence type="ECO:0000256" key="3">
    <source>
        <dbReference type="ARBA" id="ARBA00022553"/>
    </source>
</evidence>
<dbReference type="NCBIfam" id="TIGR01733">
    <property type="entry name" value="AA-adenyl-dom"/>
    <property type="match status" value="2"/>
</dbReference>
<dbReference type="Pfam" id="PF00550">
    <property type="entry name" value="PP-binding"/>
    <property type="match status" value="2"/>
</dbReference>
<dbReference type="InterPro" id="IPR020459">
    <property type="entry name" value="AMP-binding"/>
</dbReference>
<dbReference type="SUPFAM" id="SSF47336">
    <property type="entry name" value="ACP-like"/>
    <property type="match status" value="2"/>
</dbReference>
<name>A0ABN0UF04_9PSEU</name>
<feature type="compositionally biased region" description="Basic and acidic residues" evidence="4">
    <location>
        <begin position="111"/>
        <end position="120"/>
    </location>
</feature>
<gene>
    <name evidence="6" type="ORF">GCM10010492_55310</name>
</gene>
<dbReference type="Proteomes" id="UP001500416">
    <property type="component" value="Unassembled WGS sequence"/>
</dbReference>
<dbReference type="InterPro" id="IPR045851">
    <property type="entry name" value="AMP-bd_C_sf"/>
</dbReference>
<dbReference type="InterPro" id="IPR009081">
    <property type="entry name" value="PP-bd_ACP"/>
</dbReference>
<dbReference type="InterPro" id="IPR036736">
    <property type="entry name" value="ACP-like_sf"/>
</dbReference>
<organism evidence="6 7">
    <name type="scientific">Saccharothrix mutabilis subsp. mutabilis</name>
    <dbReference type="NCBI Taxonomy" id="66855"/>
    <lineage>
        <taxon>Bacteria</taxon>
        <taxon>Bacillati</taxon>
        <taxon>Actinomycetota</taxon>
        <taxon>Actinomycetes</taxon>
        <taxon>Pseudonocardiales</taxon>
        <taxon>Pseudonocardiaceae</taxon>
        <taxon>Saccharothrix</taxon>
    </lineage>
</organism>
<feature type="region of interest" description="Disordered" evidence="4">
    <location>
        <begin position="885"/>
        <end position="941"/>
    </location>
</feature>
<dbReference type="InterPro" id="IPR020806">
    <property type="entry name" value="PKS_PP-bd"/>
</dbReference>
<comment type="cofactor">
    <cofactor evidence="1">
        <name>pantetheine 4'-phosphate</name>
        <dbReference type="ChEBI" id="CHEBI:47942"/>
    </cofactor>
</comment>
<keyword evidence="3" id="KW-0597">Phosphoprotein</keyword>
<dbReference type="SMART" id="SM00823">
    <property type="entry name" value="PKS_PP"/>
    <property type="match status" value="2"/>
</dbReference>
<dbReference type="InterPro" id="IPR000873">
    <property type="entry name" value="AMP-dep_synth/lig_dom"/>
</dbReference>
<dbReference type="RefSeq" id="WP_343936843.1">
    <property type="nucleotide sequence ID" value="NZ_BAAABU010000016.1"/>
</dbReference>
<dbReference type="Gene3D" id="2.30.38.10">
    <property type="entry name" value="Luciferase, Domain 3"/>
    <property type="match status" value="2"/>
</dbReference>
<dbReference type="Gene3D" id="3.30.300.30">
    <property type="match status" value="2"/>
</dbReference>
<dbReference type="InterPro" id="IPR025110">
    <property type="entry name" value="AMP-bd_C"/>
</dbReference>